<sequence>MFTTPKPSDSLPDRSIYERRESIVRSYARSMPRQFNRAEGVWMHDDQGGRYLDFLSGCSTLNYGHNHPILKQALLDYIAADGIAHGLDLHTDAKQAFLDTFEQVILKPRDLDYRVMFTGPTGTNAVEAAIKLARKVTGREMVIAFTNGFHGMTLGALACTGNATKRGGAGVPLSHVSHEPYDGYYGPDVDTADLLEQRLADPSSGLDAPAAILVETVQGEGGLNAASPEWLRRIAEIAKAHGALLIVDDIQAGCGRTGNFFSFEDMGFTPDIVTMAKSLSGMGLPFALTLLKPEHDQWLPGEHNGTFRGNNHAFVTATAALRHFWSTDGFAADVRRRSDLLGSRLQRIADTYGFGMRGRGMMRGINVESGDLASAVTSACFDDGLIIETSGAHDEVIKVLAPLVIDDAVLSAGLDILETRIRDAMGADHAANQAIAAE</sequence>
<comment type="function">
    <text evidence="7">Catalyzes reversively the conversion of L-aspartate beta-semialdehyde (ASA) to L-2,4-diaminobutyrate (DABA) by transamination with L-glutamate.</text>
</comment>
<evidence type="ECO:0000256" key="6">
    <source>
        <dbReference type="RuleBase" id="RU003560"/>
    </source>
</evidence>
<dbReference type="SUPFAM" id="SSF53383">
    <property type="entry name" value="PLP-dependent transferases"/>
    <property type="match status" value="1"/>
</dbReference>
<dbReference type="PANTHER" id="PTHR43552:SF2">
    <property type="entry name" value="DIAMINOBUTYRATE--2-OXOGLUTARATE TRANSAMINASE"/>
    <property type="match status" value="1"/>
</dbReference>
<dbReference type="AlphaFoldDB" id="A0A245ZVQ4"/>
<dbReference type="GO" id="GO:0030170">
    <property type="term" value="F:pyridoxal phosphate binding"/>
    <property type="evidence" value="ECO:0007669"/>
    <property type="project" value="InterPro"/>
</dbReference>
<evidence type="ECO:0000256" key="1">
    <source>
        <dbReference type="ARBA" id="ARBA00001933"/>
    </source>
</evidence>
<dbReference type="OrthoDB" id="9801834at2"/>
<evidence type="ECO:0000313" key="9">
    <source>
        <dbReference type="Proteomes" id="UP000197290"/>
    </source>
</evidence>
<dbReference type="PIRSF" id="PIRSF000521">
    <property type="entry name" value="Transaminase_4ab_Lys_Orn"/>
    <property type="match status" value="1"/>
</dbReference>
<dbReference type="NCBIfam" id="NF006733">
    <property type="entry name" value="PRK09264.1"/>
    <property type="match status" value="1"/>
</dbReference>
<name>A0A245ZVQ4_9SPHN</name>
<organism evidence="8 9">
    <name type="scientific">Sphingomonas dokdonensis</name>
    <dbReference type="NCBI Taxonomy" id="344880"/>
    <lineage>
        <taxon>Bacteria</taxon>
        <taxon>Pseudomonadati</taxon>
        <taxon>Pseudomonadota</taxon>
        <taxon>Alphaproteobacteria</taxon>
        <taxon>Sphingomonadales</taxon>
        <taxon>Sphingomonadaceae</taxon>
        <taxon>Sphingomonas</taxon>
    </lineage>
</organism>
<evidence type="ECO:0000256" key="7">
    <source>
        <dbReference type="RuleBase" id="RU365034"/>
    </source>
</evidence>
<dbReference type="InterPro" id="IPR015421">
    <property type="entry name" value="PyrdxlP-dep_Trfase_major"/>
</dbReference>
<evidence type="ECO:0000313" key="8">
    <source>
        <dbReference type="EMBL" id="OWK33821.1"/>
    </source>
</evidence>
<evidence type="ECO:0000256" key="4">
    <source>
        <dbReference type="ARBA" id="ARBA00022679"/>
    </source>
</evidence>
<comment type="similarity">
    <text evidence="2 6">Belongs to the class-III pyridoxal-phosphate-dependent aminotransferase family.</text>
</comment>
<dbReference type="UniPathway" id="UPA00067">
    <property type="reaction ID" value="UER00121"/>
</dbReference>
<keyword evidence="9" id="KW-1185">Reference proteome</keyword>
<dbReference type="Gene3D" id="3.40.640.10">
    <property type="entry name" value="Type I PLP-dependent aspartate aminotransferase-like (Major domain)"/>
    <property type="match status" value="1"/>
</dbReference>
<dbReference type="InterPro" id="IPR015422">
    <property type="entry name" value="PyrdxlP-dep_Trfase_small"/>
</dbReference>
<keyword evidence="4 7" id="KW-0808">Transferase</keyword>
<dbReference type="Pfam" id="PF00202">
    <property type="entry name" value="Aminotran_3"/>
    <property type="match status" value="1"/>
</dbReference>
<keyword evidence="5 6" id="KW-0663">Pyridoxal phosphate</keyword>
<dbReference type="GO" id="GO:0047307">
    <property type="term" value="F:diaminobutyrate-pyruvate transaminase activity"/>
    <property type="evidence" value="ECO:0007669"/>
    <property type="project" value="InterPro"/>
</dbReference>
<comment type="cofactor">
    <cofactor evidence="1 7">
        <name>pyridoxal 5'-phosphate</name>
        <dbReference type="ChEBI" id="CHEBI:597326"/>
    </cofactor>
</comment>
<gene>
    <name evidence="8" type="primary">ectB</name>
    <name evidence="8" type="ORF">SPDO_07090</name>
</gene>
<dbReference type="EC" id="2.6.1.76" evidence="7"/>
<reference evidence="8 9" key="1">
    <citation type="submission" date="2017-03" db="EMBL/GenBank/DDBJ databases">
        <title>Genome sequence of Sphingomonas dokdonensis DSM 21029.</title>
        <authorList>
            <person name="Poehlein A."/>
            <person name="Wuebbeler J.H."/>
            <person name="Steinbuechel A."/>
            <person name="Daniel R."/>
        </authorList>
    </citation>
    <scope>NUCLEOTIDE SEQUENCE [LARGE SCALE GENOMIC DNA]</scope>
    <source>
        <strain evidence="8 9">DSM 21029</strain>
    </source>
</reference>
<proteinExistence type="inferred from homology"/>
<comment type="catalytic activity">
    <reaction evidence="7">
        <text>L-2,4-diaminobutanoate + 2-oxoglutarate = L-aspartate 4-semialdehyde + L-glutamate</text>
        <dbReference type="Rhea" id="RHEA:11160"/>
        <dbReference type="ChEBI" id="CHEBI:16810"/>
        <dbReference type="ChEBI" id="CHEBI:29985"/>
        <dbReference type="ChEBI" id="CHEBI:58761"/>
        <dbReference type="ChEBI" id="CHEBI:537519"/>
        <dbReference type="EC" id="2.6.1.76"/>
    </reaction>
</comment>
<dbReference type="GO" id="GO:0045303">
    <property type="term" value="F:diaminobutyrate-2-oxoglutarate transaminase activity"/>
    <property type="evidence" value="ECO:0007669"/>
    <property type="project" value="UniProtKB-EC"/>
</dbReference>
<evidence type="ECO:0000256" key="2">
    <source>
        <dbReference type="ARBA" id="ARBA00008954"/>
    </source>
</evidence>
<dbReference type="InterPro" id="IPR005814">
    <property type="entry name" value="Aminotrans_3"/>
</dbReference>
<dbReference type="Proteomes" id="UP000197290">
    <property type="component" value="Unassembled WGS sequence"/>
</dbReference>
<protein>
    <recommendedName>
        <fullName evidence="7">Diaminobutyrate--2-oxoglutarate transaminase</fullName>
        <ecNumber evidence="7">2.6.1.76</ecNumber>
    </recommendedName>
    <alternativeName>
        <fullName evidence="7">DABA aminotransferase</fullName>
    </alternativeName>
</protein>
<evidence type="ECO:0000256" key="3">
    <source>
        <dbReference type="ARBA" id="ARBA00022576"/>
    </source>
</evidence>
<keyword evidence="3 7" id="KW-0032">Aminotransferase</keyword>
<dbReference type="NCBIfam" id="TIGR00709">
    <property type="entry name" value="dat"/>
    <property type="match status" value="1"/>
</dbReference>
<accession>A0A245ZVQ4</accession>
<dbReference type="PANTHER" id="PTHR43552">
    <property type="entry name" value="DIAMINOBUTYRATE--2-OXOGLUTARATE AMINOTRANSFERASE"/>
    <property type="match status" value="1"/>
</dbReference>
<dbReference type="PROSITE" id="PS00600">
    <property type="entry name" value="AA_TRANSFER_CLASS_3"/>
    <property type="match status" value="1"/>
</dbReference>
<dbReference type="NCBIfam" id="TIGR02407">
    <property type="entry name" value="ectoine_ectB"/>
    <property type="match status" value="1"/>
</dbReference>
<evidence type="ECO:0000256" key="5">
    <source>
        <dbReference type="ARBA" id="ARBA00022898"/>
    </source>
</evidence>
<dbReference type="CDD" id="cd00610">
    <property type="entry name" value="OAT_like"/>
    <property type="match status" value="1"/>
</dbReference>
<dbReference type="Gene3D" id="3.90.1150.10">
    <property type="entry name" value="Aspartate Aminotransferase, domain 1"/>
    <property type="match status" value="1"/>
</dbReference>
<dbReference type="InterPro" id="IPR012773">
    <property type="entry name" value="Ectoine_EctB"/>
</dbReference>
<dbReference type="InterPro" id="IPR015424">
    <property type="entry name" value="PyrdxlP-dep_Trfase"/>
</dbReference>
<dbReference type="InterPro" id="IPR004637">
    <property type="entry name" value="Dat"/>
</dbReference>
<comment type="pathway">
    <text evidence="7">Amine and polyamine biosynthesis; ectoine biosynthesis; L-ectoine from L-aspartate 4-semialdehyde: step 1/3.</text>
</comment>
<dbReference type="RefSeq" id="WP_088366020.1">
    <property type="nucleotide sequence ID" value="NZ_NBBI01000001.1"/>
</dbReference>
<dbReference type="InterPro" id="IPR049704">
    <property type="entry name" value="Aminotrans_3_PPA_site"/>
</dbReference>
<comment type="caution">
    <text evidence="8">The sequence shown here is derived from an EMBL/GenBank/DDBJ whole genome shotgun (WGS) entry which is preliminary data.</text>
</comment>
<dbReference type="EMBL" id="NBBI01000001">
    <property type="protein sequence ID" value="OWK33821.1"/>
    <property type="molecule type" value="Genomic_DNA"/>
</dbReference>
<dbReference type="GO" id="GO:0019491">
    <property type="term" value="P:ectoine biosynthetic process"/>
    <property type="evidence" value="ECO:0007669"/>
    <property type="project" value="UniProtKB-UniPathway"/>
</dbReference>